<proteinExistence type="predicted"/>
<evidence type="ECO:0000313" key="1">
    <source>
        <dbReference type="EMBL" id="KAJ8346116.1"/>
    </source>
</evidence>
<organism evidence="1 2">
    <name type="scientific">Synaphobranchus kaupii</name>
    <name type="common">Kaup's arrowtooth eel</name>
    <dbReference type="NCBI Taxonomy" id="118154"/>
    <lineage>
        <taxon>Eukaryota</taxon>
        <taxon>Metazoa</taxon>
        <taxon>Chordata</taxon>
        <taxon>Craniata</taxon>
        <taxon>Vertebrata</taxon>
        <taxon>Euteleostomi</taxon>
        <taxon>Actinopterygii</taxon>
        <taxon>Neopterygii</taxon>
        <taxon>Teleostei</taxon>
        <taxon>Anguilliformes</taxon>
        <taxon>Synaphobranchidae</taxon>
        <taxon>Synaphobranchus</taxon>
    </lineage>
</organism>
<reference evidence="1" key="1">
    <citation type="journal article" date="2023" name="Science">
        <title>Genome structures resolve the early diversification of teleost fishes.</title>
        <authorList>
            <person name="Parey E."/>
            <person name="Louis A."/>
            <person name="Montfort J."/>
            <person name="Bouchez O."/>
            <person name="Roques C."/>
            <person name="Iampietro C."/>
            <person name="Lluch J."/>
            <person name="Castinel A."/>
            <person name="Donnadieu C."/>
            <person name="Desvignes T."/>
            <person name="Floi Bucao C."/>
            <person name="Jouanno E."/>
            <person name="Wen M."/>
            <person name="Mejri S."/>
            <person name="Dirks R."/>
            <person name="Jansen H."/>
            <person name="Henkel C."/>
            <person name="Chen W.J."/>
            <person name="Zahm M."/>
            <person name="Cabau C."/>
            <person name="Klopp C."/>
            <person name="Thompson A.W."/>
            <person name="Robinson-Rechavi M."/>
            <person name="Braasch I."/>
            <person name="Lecointre G."/>
            <person name="Bobe J."/>
            <person name="Postlethwait J.H."/>
            <person name="Berthelot C."/>
            <person name="Roest Crollius H."/>
            <person name="Guiguen Y."/>
        </authorList>
    </citation>
    <scope>NUCLEOTIDE SEQUENCE</scope>
    <source>
        <strain evidence="1">WJC10195</strain>
    </source>
</reference>
<keyword evidence="2" id="KW-1185">Reference proteome</keyword>
<dbReference type="AlphaFoldDB" id="A0A9Q1EW09"/>
<evidence type="ECO:0000313" key="2">
    <source>
        <dbReference type="Proteomes" id="UP001152622"/>
    </source>
</evidence>
<dbReference type="EMBL" id="JAINUF010000012">
    <property type="protein sequence ID" value="KAJ8346116.1"/>
    <property type="molecule type" value="Genomic_DNA"/>
</dbReference>
<gene>
    <name evidence="1" type="ORF">SKAU_G00303090</name>
</gene>
<dbReference type="Proteomes" id="UP001152622">
    <property type="component" value="Chromosome 12"/>
</dbReference>
<name>A0A9Q1EW09_SYNKA</name>
<accession>A0A9Q1EW09</accession>
<sequence length="118" mass="13262">MHRQKFPLIQLSRSTLHAFLVFRKRRATSSKDHTTAAVLTPLTPWRRFPRSWDEVASSALYLRLYHHGDGGGHMAAEITNQNTATAALKRRPLFLLAKVAPRRVGVASGNEISCVTDR</sequence>
<comment type="caution">
    <text evidence="1">The sequence shown here is derived from an EMBL/GenBank/DDBJ whole genome shotgun (WGS) entry which is preliminary data.</text>
</comment>
<protein>
    <submittedName>
        <fullName evidence="1">Uncharacterized protein</fullName>
    </submittedName>
</protein>